<keyword evidence="7" id="KW-0732">Signal</keyword>
<organism evidence="9 10">
    <name type="scientific">Dyella thiooxydans</name>
    <dbReference type="NCBI Taxonomy" id="445710"/>
    <lineage>
        <taxon>Bacteria</taxon>
        <taxon>Pseudomonadati</taxon>
        <taxon>Pseudomonadota</taxon>
        <taxon>Gammaproteobacteria</taxon>
        <taxon>Lysobacterales</taxon>
        <taxon>Rhodanobacteraceae</taxon>
        <taxon>Dyella</taxon>
    </lineage>
</organism>
<evidence type="ECO:0000256" key="3">
    <source>
        <dbReference type="ARBA" id="ARBA00022452"/>
    </source>
</evidence>
<dbReference type="InterPro" id="IPR057601">
    <property type="entry name" value="Oar-like_b-barrel"/>
</dbReference>
<evidence type="ECO:0000256" key="2">
    <source>
        <dbReference type="ARBA" id="ARBA00022448"/>
    </source>
</evidence>
<dbReference type="EMBL" id="CP014841">
    <property type="protein sequence ID" value="AND70667.1"/>
    <property type="molecule type" value="Genomic_DNA"/>
</dbReference>
<dbReference type="Gene3D" id="2.60.40.1120">
    <property type="entry name" value="Carboxypeptidase-like, regulatory domain"/>
    <property type="match status" value="1"/>
</dbReference>
<dbReference type="PANTHER" id="PTHR30069">
    <property type="entry name" value="TONB-DEPENDENT OUTER MEMBRANE RECEPTOR"/>
    <property type="match status" value="1"/>
</dbReference>
<dbReference type="AlphaFoldDB" id="A0A160N4A0"/>
<dbReference type="PATRIC" id="fig|445710.3.peg.3215"/>
<dbReference type="SUPFAM" id="SSF49464">
    <property type="entry name" value="Carboxypeptidase regulatory domain-like"/>
    <property type="match status" value="1"/>
</dbReference>
<dbReference type="Pfam" id="PF25183">
    <property type="entry name" value="OMP_b-brl_4"/>
    <property type="match status" value="1"/>
</dbReference>
<keyword evidence="3" id="KW-1134">Transmembrane beta strand</keyword>
<protein>
    <submittedName>
        <fullName evidence="9">Oar protein</fullName>
    </submittedName>
</protein>
<keyword evidence="2" id="KW-0813">Transport</keyword>
<keyword evidence="6" id="KW-0998">Cell outer membrane</keyword>
<proteinExistence type="predicted"/>
<evidence type="ECO:0000256" key="1">
    <source>
        <dbReference type="ARBA" id="ARBA00004571"/>
    </source>
</evidence>
<evidence type="ECO:0000256" key="5">
    <source>
        <dbReference type="ARBA" id="ARBA00023136"/>
    </source>
</evidence>
<dbReference type="SUPFAM" id="SSF56935">
    <property type="entry name" value="Porins"/>
    <property type="match status" value="1"/>
</dbReference>
<dbReference type="Proteomes" id="UP000077255">
    <property type="component" value="Chromosome"/>
</dbReference>
<dbReference type="KEGG" id="dtx:ATSB10_32130"/>
<feature type="signal peptide" evidence="7">
    <location>
        <begin position="1"/>
        <end position="25"/>
    </location>
</feature>
<evidence type="ECO:0000313" key="10">
    <source>
        <dbReference type="Proteomes" id="UP000077255"/>
    </source>
</evidence>
<dbReference type="InterPro" id="IPR008969">
    <property type="entry name" value="CarboxyPept-like_regulatory"/>
</dbReference>
<dbReference type="InterPro" id="IPR039426">
    <property type="entry name" value="TonB-dep_rcpt-like"/>
</dbReference>
<feature type="domain" description="TonB-dependent transporter Oar-like beta-barrel" evidence="8">
    <location>
        <begin position="249"/>
        <end position="1007"/>
    </location>
</feature>
<dbReference type="STRING" id="445710.ATSB10_32130"/>
<dbReference type="GO" id="GO:0009279">
    <property type="term" value="C:cell outer membrane"/>
    <property type="evidence" value="ECO:0007669"/>
    <property type="project" value="UniProtKB-SubCell"/>
</dbReference>
<accession>A0A160N4A0</accession>
<evidence type="ECO:0000259" key="8">
    <source>
        <dbReference type="Pfam" id="PF25183"/>
    </source>
</evidence>
<evidence type="ECO:0000256" key="4">
    <source>
        <dbReference type="ARBA" id="ARBA00022692"/>
    </source>
</evidence>
<evidence type="ECO:0000256" key="6">
    <source>
        <dbReference type="ARBA" id="ARBA00023237"/>
    </source>
</evidence>
<evidence type="ECO:0000313" key="9">
    <source>
        <dbReference type="EMBL" id="AND70667.1"/>
    </source>
</evidence>
<dbReference type="Gene3D" id="2.40.170.20">
    <property type="entry name" value="TonB-dependent receptor, beta-barrel domain"/>
    <property type="match status" value="1"/>
</dbReference>
<dbReference type="Pfam" id="PF13620">
    <property type="entry name" value="CarboxypepD_reg"/>
    <property type="match status" value="1"/>
</dbReference>
<reference evidence="9 10" key="1">
    <citation type="submission" date="2016-02" db="EMBL/GenBank/DDBJ databases">
        <title>Complete genome sequencing and analysis of ATSB10, Dyella thiooxydans isolated from rhizosphere soil of sunflower (Helianthus annuus L.).</title>
        <authorList>
            <person name="Lee Y."/>
            <person name="Hwangbo K."/>
            <person name="Chung H."/>
            <person name="Yoo J."/>
            <person name="Kim K.Y."/>
            <person name="Sa T.M."/>
            <person name="Um Y."/>
            <person name="Madhaiyan M."/>
        </authorList>
    </citation>
    <scope>NUCLEOTIDE SEQUENCE [LARGE SCALE GENOMIC DNA]</scope>
    <source>
        <strain evidence="9 10">ATSB10</strain>
    </source>
</reference>
<dbReference type="PANTHER" id="PTHR30069:SF46">
    <property type="entry name" value="OAR PROTEIN"/>
    <property type="match status" value="1"/>
</dbReference>
<keyword evidence="5" id="KW-0472">Membrane</keyword>
<gene>
    <name evidence="9" type="ORF">ATSB10_32130</name>
</gene>
<keyword evidence="10" id="KW-1185">Reference proteome</keyword>
<name>A0A160N4A0_9GAMM</name>
<dbReference type="OrthoDB" id="9768147at2"/>
<dbReference type="InterPro" id="IPR036942">
    <property type="entry name" value="Beta-barrel_TonB_sf"/>
</dbReference>
<dbReference type="GO" id="GO:0044718">
    <property type="term" value="P:siderophore transmembrane transport"/>
    <property type="evidence" value="ECO:0007669"/>
    <property type="project" value="TreeGrafter"/>
</dbReference>
<sequence>MKSTLRGRLLPVAIATLLAAGTASAQNVTTSGVAGRVLDTAGQPVANATVTIVHRPSGTTKTVTTDADGRYAAQGLRVGGPFDITVNKGGSTAAEQDNVFLQLGQTSSINLSMGPSAAQASNLSAVTVSASALAQTFSSENKGLSTNISQQQLAATPQGNRSVDDVARLDPRITVLDQGVGSISANGMNNRYNNIAVDGVTQGDPFGLNANGLPYQKAAISPETIAEYNISTANYDVSSDTVGADVNAVTKSGTNQYHGSLYYSYRNANHLVGDAGWLPSSNPGYKYNGYDKDATYGATFGGPIIKDKLFFFVSAEHEKTTGIGADSANGLDASLGDGASTSNKVSPGDLQKVIDTATALGLTPGNFGGSTGLTYDDKRYLGKIDWNITDNHRASFTYQNTRELLPAVGGNGASSVGLSSYTYTKKITTNNYVAHVFDDWSDSFSTEAKVGFQKYVQDTTAPYQQPSVNVNLSPDGKGPSVNLGEERYRHYNHIDTKKLSVFLAGTYYVGDHTIKGGIDYQRNKINNLFGQAEFGVYTFWGLTNFAAGNYNSYTLYHPAPGYTLNDIAGKWTYSQYSPFLQDTWQVNEQLSVQYGVRVDIPHSSNAPVYNPAFEQAFGYPNNYTIGSHNRVVEPRLSFNYSFDSDYKTQLRGGVGLFQTSPPTVWMTNPYQNNGVTLLSYTSFDPSTAAFSADPFNQNIPAGGGAGSIDTIDKNFKLPTVWKASLALDRELPWWGLVASAEYQHIQVRDGILYQAVNFGAPTGVLPDGREQFWKTPGEAPTSKDALANRNLAFSSASTLLTNTHKGKSDSFTLAVTKPFTDGLSGTASVTLNHATDVDPGADTIAYSGYSRIARLNPNSDVAATSNYNTAKSIKLALNWRHNFFGDYATQVSMFYNGRTGNPYTWVFGNDANGDSISGWDPAYIPTANDPKVSYGNATAQQIQQFQDFLAGDKYLKDHRGQIASRNGAHTPWVTTLDMSFSQEIPGLFKGNKGEVRLDVYNFLNLMNKNWGQQRNTGIYPTRTLVNYGGVNAQGQYVYNLPTDKNGNYQPQQLQVYDGGFYDPSRVVSRWSAMLTLKYTF</sequence>
<feature type="chain" id="PRO_5007818670" evidence="7">
    <location>
        <begin position="26"/>
        <end position="1080"/>
    </location>
</feature>
<keyword evidence="4" id="KW-0812">Transmembrane</keyword>
<evidence type="ECO:0000256" key="7">
    <source>
        <dbReference type="SAM" id="SignalP"/>
    </source>
</evidence>
<dbReference type="RefSeq" id="WP_063673675.1">
    <property type="nucleotide sequence ID" value="NZ_CP014841.1"/>
</dbReference>
<comment type="subcellular location">
    <subcellularLocation>
        <location evidence="1">Cell outer membrane</location>
        <topology evidence="1">Multi-pass membrane protein</topology>
    </subcellularLocation>
</comment>
<dbReference type="GO" id="GO:0015344">
    <property type="term" value="F:siderophore uptake transmembrane transporter activity"/>
    <property type="evidence" value="ECO:0007669"/>
    <property type="project" value="TreeGrafter"/>
</dbReference>